<dbReference type="Pfam" id="PF13181">
    <property type="entry name" value="TPR_8"/>
    <property type="match status" value="1"/>
</dbReference>
<reference evidence="4 5" key="1">
    <citation type="submission" date="2020-09" db="EMBL/GenBank/DDBJ databases">
        <title>Methylomonas albis sp. nov. and Methylomonas fluvii sp. nov.: Two cold-adapted methanotrophs from the River Elbe and an amended description of Methylovulum psychrotolerans strain Eb1.</title>
        <authorList>
            <person name="Bussmann I.K."/>
            <person name="Klings K.-W."/>
            <person name="Warnstedt J."/>
            <person name="Hoppert M."/>
            <person name="Saborowski A."/>
            <person name="Horn F."/>
            <person name="Liebner S."/>
        </authorList>
    </citation>
    <scope>NUCLEOTIDE SEQUENCE [LARGE SCALE GENOMIC DNA]</scope>
    <source>
        <strain evidence="4 5">EbB</strain>
    </source>
</reference>
<accession>A0ABR9DHP3</accession>
<proteinExistence type="predicted"/>
<dbReference type="InterPro" id="IPR051685">
    <property type="entry name" value="Ycf3/AcsC/BcsC/TPR_MFPF"/>
</dbReference>
<feature type="repeat" description="TPR" evidence="3">
    <location>
        <begin position="314"/>
        <end position="347"/>
    </location>
</feature>
<evidence type="ECO:0000256" key="3">
    <source>
        <dbReference type="PROSITE-ProRule" id="PRU00339"/>
    </source>
</evidence>
<dbReference type="PROSITE" id="PS50005">
    <property type="entry name" value="TPR"/>
    <property type="match status" value="3"/>
</dbReference>
<keyword evidence="5" id="KW-1185">Reference proteome</keyword>
<name>A0ABR9DHP3_9GAMM</name>
<dbReference type="SUPFAM" id="SSF48452">
    <property type="entry name" value="TPR-like"/>
    <property type="match status" value="1"/>
</dbReference>
<dbReference type="PANTHER" id="PTHR44943:SF11">
    <property type="entry name" value="CELLULOSE SYNTHASE OPERON PROTEIN C"/>
    <property type="match status" value="1"/>
</dbReference>
<dbReference type="InterPro" id="IPR009003">
    <property type="entry name" value="Peptidase_S1_PA"/>
</dbReference>
<dbReference type="InterPro" id="IPR019734">
    <property type="entry name" value="TPR_rpt"/>
</dbReference>
<dbReference type="PROSITE" id="PS50293">
    <property type="entry name" value="TPR_REGION"/>
    <property type="match status" value="1"/>
</dbReference>
<sequence>MKQIVLLLCLGTYLPEVAAKPLNSVEIYEQAQLSVTVLEDLDDSGKSLQSLTAIAVAKDRVVTICDAMTGKRQLRIVANGKSFLATISARDSQRNLCLLSVPGAELTKIVSADASQALQSGAHVYAISNALGLGVGISEGVVSGIRTQLGIDYIQFSAPVSPGSDGGALLDAEGHLLGIITYRHRDGQNVNFAISAKWLAEIEQHDKSDSAYKQFRETAAQLQDQEQWQKLAEHTEKWIGGHQTDVDAWRWAALAAEKNGNLDSEENAWRKLHELEPTSSTAGAGLVRVKLKRNQQTEALQLAHELLSLRQEDAEIWTIVGQTEQTAGTAAKAEEAYRKALSFNPWQLTAYQGLIGIAERRNDRGLVTQLWRSLSALNPDVPAVQFKLVEAYIREGRPARAYVLLERLNVPDEQKADAEYWKGQTLIALGRPLDASQAFKKSLQGSPTGKAWVYAALGSSYFQLQRFPESIQAYREAVRLEPDNPEWQYGLALSLKDSFRGQEALEIDAQLLKKFPNDSMVWRQKGFTEGILGRTRESIKSLEKSLEIDPKQGKVWAALIEEYHQAGRDKDVRIAYEKLRGVDSTYAETAYRTAILPFEEHQP</sequence>
<dbReference type="EMBL" id="JACXST010000003">
    <property type="protein sequence ID" value="MBD9362626.1"/>
    <property type="molecule type" value="Genomic_DNA"/>
</dbReference>
<keyword evidence="2 3" id="KW-0802">TPR repeat</keyword>
<dbReference type="InterPro" id="IPR001940">
    <property type="entry name" value="Peptidase_S1C"/>
</dbReference>
<dbReference type="Pfam" id="PF13365">
    <property type="entry name" value="Trypsin_2"/>
    <property type="match status" value="1"/>
</dbReference>
<dbReference type="SUPFAM" id="SSF50494">
    <property type="entry name" value="Trypsin-like serine proteases"/>
    <property type="match status" value="1"/>
</dbReference>
<dbReference type="InterPro" id="IPR011990">
    <property type="entry name" value="TPR-like_helical_dom_sf"/>
</dbReference>
<comment type="caution">
    <text evidence="4">The sequence shown here is derived from an EMBL/GenBank/DDBJ whole genome shotgun (WGS) entry which is preliminary data.</text>
</comment>
<dbReference type="RefSeq" id="WP_192395389.1">
    <property type="nucleotide sequence ID" value="NZ_CAJHIU010000003.1"/>
</dbReference>
<feature type="repeat" description="TPR" evidence="3">
    <location>
        <begin position="451"/>
        <end position="484"/>
    </location>
</feature>
<dbReference type="Pfam" id="PF13414">
    <property type="entry name" value="TPR_11"/>
    <property type="match status" value="1"/>
</dbReference>
<protein>
    <submittedName>
        <fullName evidence="4">Tetratricopeptide repeat protein</fullName>
    </submittedName>
</protein>
<dbReference type="Proteomes" id="UP000641152">
    <property type="component" value="Unassembled WGS sequence"/>
</dbReference>
<evidence type="ECO:0000313" key="4">
    <source>
        <dbReference type="EMBL" id="MBD9362626.1"/>
    </source>
</evidence>
<evidence type="ECO:0000256" key="2">
    <source>
        <dbReference type="ARBA" id="ARBA00022803"/>
    </source>
</evidence>
<organism evidence="4 5">
    <name type="scientific">Methylomonas fluvii</name>
    <dbReference type="NCBI Taxonomy" id="1854564"/>
    <lineage>
        <taxon>Bacteria</taxon>
        <taxon>Pseudomonadati</taxon>
        <taxon>Pseudomonadota</taxon>
        <taxon>Gammaproteobacteria</taxon>
        <taxon>Methylococcales</taxon>
        <taxon>Methylococcaceae</taxon>
        <taxon>Methylomonas</taxon>
    </lineage>
</organism>
<dbReference type="Gene3D" id="1.25.40.10">
    <property type="entry name" value="Tetratricopeptide repeat domain"/>
    <property type="match status" value="2"/>
</dbReference>
<feature type="repeat" description="TPR" evidence="3">
    <location>
        <begin position="519"/>
        <end position="552"/>
    </location>
</feature>
<keyword evidence="1" id="KW-0677">Repeat</keyword>
<gene>
    <name evidence="4" type="ORF">EBB_19355</name>
</gene>
<dbReference type="PANTHER" id="PTHR44943">
    <property type="entry name" value="CELLULOSE SYNTHASE OPERON PROTEIN C"/>
    <property type="match status" value="1"/>
</dbReference>
<evidence type="ECO:0000313" key="5">
    <source>
        <dbReference type="Proteomes" id="UP000641152"/>
    </source>
</evidence>
<evidence type="ECO:0000256" key="1">
    <source>
        <dbReference type="ARBA" id="ARBA00022737"/>
    </source>
</evidence>
<dbReference type="SMART" id="SM00028">
    <property type="entry name" value="TPR"/>
    <property type="match status" value="6"/>
</dbReference>
<dbReference type="Gene3D" id="2.40.10.120">
    <property type="match status" value="1"/>
</dbReference>
<dbReference type="PRINTS" id="PR00834">
    <property type="entry name" value="PROTEASES2C"/>
</dbReference>